<accession>A0ABD5NX85</accession>
<dbReference type="GeneID" id="71854665"/>
<dbReference type="InterPro" id="IPR011767">
    <property type="entry name" value="GLR_AS"/>
</dbReference>
<dbReference type="Gene3D" id="3.40.30.10">
    <property type="entry name" value="Glutaredoxin"/>
    <property type="match status" value="1"/>
</dbReference>
<sequence>MGEQTPSADDHQPLELYVLRGCPYCRRVERRLELLDLEYVTHDVPRRHANRTTVAELSGQTEVPVLVDPNTGLDGLAESSDIVAYLEETYDYPDGVDPNRGLLARLRSFFDFG</sequence>
<dbReference type="Pfam" id="PF13417">
    <property type="entry name" value="GST_N_3"/>
    <property type="match status" value="1"/>
</dbReference>
<dbReference type="PROSITE" id="PS51354">
    <property type="entry name" value="GLUTAREDOXIN_2"/>
    <property type="match status" value="1"/>
</dbReference>
<proteinExistence type="predicted"/>
<dbReference type="PROSITE" id="PS50404">
    <property type="entry name" value="GST_NTER"/>
    <property type="match status" value="1"/>
</dbReference>
<evidence type="ECO:0000259" key="1">
    <source>
        <dbReference type="PROSITE" id="PS50404"/>
    </source>
</evidence>
<gene>
    <name evidence="2" type="ORF">ACFOZ7_06020</name>
</gene>
<comment type="caution">
    <text evidence="2">The sequence shown here is derived from an EMBL/GenBank/DDBJ whole genome shotgun (WGS) entry which is preliminary data.</text>
</comment>
<dbReference type="RefSeq" id="WP_246966785.1">
    <property type="nucleotide sequence ID" value="NZ_CP095397.1"/>
</dbReference>
<dbReference type="SUPFAM" id="SSF52833">
    <property type="entry name" value="Thioredoxin-like"/>
    <property type="match status" value="1"/>
</dbReference>
<dbReference type="PANTHER" id="PTHR45288">
    <property type="entry name" value="THIOREDOXIN FAMILY PROTEIN"/>
    <property type="match status" value="1"/>
</dbReference>
<reference evidence="2 3" key="1">
    <citation type="journal article" date="2014" name="Int. J. Syst. Evol. Microbiol.">
        <title>Complete genome sequence of Corynebacterium casei LMG S-19264T (=DSM 44701T), isolated from a smear-ripened cheese.</title>
        <authorList>
            <consortium name="US DOE Joint Genome Institute (JGI-PGF)"/>
            <person name="Walter F."/>
            <person name="Albersmeier A."/>
            <person name="Kalinowski J."/>
            <person name="Ruckert C."/>
        </authorList>
    </citation>
    <scope>NUCLEOTIDE SEQUENCE [LARGE SCALE GENOMIC DNA]</scope>
    <source>
        <strain evidence="2 3">IBRC-M 10912</strain>
    </source>
</reference>
<dbReference type="AlphaFoldDB" id="A0ABD5NX85"/>
<feature type="domain" description="GST N-terminal" evidence="1">
    <location>
        <begin position="12"/>
        <end position="94"/>
    </location>
</feature>
<dbReference type="Proteomes" id="UP001595821">
    <property type="component" value="Unassembled WGS sequence"/>
</dbReference>
<dbReference type="PANTHER" id="PTHR45288:SF1">
    <property type="entry name" value="THIOREDOXIN FAMILY PROTEIN"/>
    <property type="match status" value="1"/>
</dbReference>
<name>A0ABD5NX85_9EURY</name>
<dbReference type="EMBL" id="JBHSDJ010000013">
    <property type="protein sequence ID" value="MFC4246553.1"/>
    <property type="molecule type" value="Genomic_DNA"/>
</dbReference>
<dbReference type="PROSITE" id="PS00195">
    <property type="entry name" value="GLUTAREDOXIN_1"/>
    <property type="match status" value="1"/>
</dbReference>
<dbReference type="InterPro" id="IPR004045">
    <property type="entry name" value="Glutathione_S-Trfase_N"/>
</dbReference>
<evidence type="ECO:0000313" key="2">
    <source>
        <dbReference type="EMBL" id="MFC4246553.1"/>
    </source>
</evidence>
<protein>
    <submittedName>
        <fullName evidence="2">Glutathione S-transferase N-terminal domain-containing protein</fullName>
    </submittedName>
</protein>
<dbReference type="InterPro" id="IPR036249">
    <property type="entry name" value="Thioredoxin-like_sf"/>
</dbReference>
<evidence type="ECO:0000313" key="3">
    <source>
        <dbReference type="Proteomes" id="UP001595821"/>
    </source>
</evidence>
<organism evidence="2 3">
    <name type="scientific">Natribaculum luteum</name>
    <dbReference type="NCBI Taxonomy" id="1586232"/>
    <lineage>
        <taxon>Archaea</taxon>
        <taxon>Methanobacteriati</taxon>
        <taxon>Methanobacteriota</taxon>
        <taxon>Stenosarchaea group</taxon>
        <taxon>Halobacteria</taxon>
        <taxon>Halobacteriales</taxon>
        <taxon>Natrialbaceae</taxon>
        <taxon>Natribaculum</taxon>
    </lineage>
</organism>